<sequence>MTTFLCVLFYDICYTFGTPCISFVKMPAISVRWDSLRFGVAVVLVHLSISSSIHLLVCPWAFNSLVEKPWFVCVLVMTQIQLSNGSKCMPHVSRTSAQGATIESPSSDSAITTR</sequence>
<dbReference type="AlphaFoldDB" id="A0A8S4NQK1"/>
<comment type="caution">
    <text evidence="2">The sequence shown here is derived from an EMBL/GenBank/DDBJ whole genome shotgun (WGS) entry which is preliminary data.</text>
</comment>
<feature type="region of interest" description="Disordered" evidence="1">
    <location>
        <begin position="94"/>
        <end position="114"/>
    </location>
</feature>
<reference evidence="2" key="1">
    <citation type="submission" date="2022-03" db="EMBL/GenBank/DDBJ databases">
        <authorList>
            <person name="Martin C."/>
        </authorList>
    </citation>
    <scope>NUCLEOTIDE SEQUENCE</scope>
</reference>
<dbReference type="EMBL" id="CAIIXF020000005">
    <property type="protein sequence ID" value="CAH1783702.1"/>
    <property type="molecule type" value="Genomic_DNA"/>
</dbReference>
<proteinExistence type="predicted"/>
<name>A0A8S4NQK1_OWEFU</name>
<evidence type="ECO:0000313" key="2">
    <source>
        <dbReference type="EMBL" id="CAH1783702.1"/>
    </source>
</evidence>
<evidence type="ECO:0000313" key="3">
    <source>
        <dbReference type="Proteomes" id="UP000749559"/>
    </source>
</evidence>
<dbReference type="Proteomes" id="UP000749559">
    <property type="component" value="Unassembled WGS sequence"/>
</dbReference>
<evidence type="ECO:0000256" key="1">
    <source>
        <dbReference type="SAM" id="MobiDB-lite"/>
    </source>
</evidence>
<organism evidence="2 3">
    <name type="scientific">Owenia fusiformis</name>
    <name type="common">Polychaete worm</name>
    <dbReference type="NCBI Taxonomy" id="6347"/>
    <lineage>
        <taxon>Eukaryota</taxon>
        <taxon>Metazoa</taxon>
        <taxon>Spiralia</taxon>
        <taxon>Lophotrochozoa</taxon>
        <taxon>Annelida</taxon>
        <taxon>Polychaeta</taxon>
        <taxon>Sedentaria</taxon>
        <taxon>Canalipalpata</taxon>
        <taxon>Sabellida</taxon>
        <taxon>Oweniida</taxon>
        <taxon>Oweniidae</taxon>
        <taxon>Owenia</taxon>
    </lineage>
</organism>
<keyword evidence="3" id="KW-1185">Reference proteome</keyword>
<gene>
    <name evidence="2" type="ORF">OFUS_LOCUS10018</name>
</gene>
<protein>
    <submittedName>
        <fullName evidence="2">Uncharacterized protein</fullName>
    </submittedName>
</protein>
<accession>A0A8S4NQK1</accession>